<dbReference type="GO" id="GO:0004758">
    <property type="term" value="F:serine C-palmitoyltransferase activity"/>
    <property type="evidence" value="ECO:0007669"/>
    <property type="project" value="TreeGrafter"/>
</dbReference>
<comment type="similarity">
    <text evidence="4">Belongs to the class-II pyridoxal-phosphate-dependent aminotransferase family.</text>
</comment>
<dbReference type="InterPro" id="IPR015424">
    <property type="entry name" value="PyrdxlP-dep_Trfase"/>
</dbReference>
<dbReference type="InterPro" id="IPR050087">
    <property type="entry name" value="AON_synthase_class-II"/>
</dbReference>
<evidence type="ECO:0000256" key="7">
    <source>
        <dbReference type="ARBA" id="ARBA00022898"/>
    </source>
</evidence>
<evidence type="ECO:0000259" key="11">
    <source>
        <dbReference type="Pfam" id="PF00155"/>
    </source>
</evidence>
<evidence type="ECO:0000256" key="6">
    <source>
        <dbReference type="ARBA" id="ARBA00022679"/>
    </source>
</evidence>
<comment type="cofactor">
    <cofactor evidence="1">
        <name>pyridoxal 5'-phosphate</name>
        <dbReference type="ChEBI" id="CHEBI:597326"/>
    </cofactor>
</comment>
<name>A0AAN7W1D5_9SACH</name>
<dbReference type="PANTHER" id="PTHR13693:SF2">
    <property type="entry name" value="SERINE PALMITOYLTRANSFERASE 1"/>
    <property type="match status" value="1"/>
</dbReference>
<dbReference type="AlphaFoldDB" id="A0AAN7W1D5"/>
<dbReference type="InterPro" id="IPR015422">
    <property type="entry name" value="PyrdxlP-dep_Trfase_small"/>
</dbReference>
<dbReference type="PANTHER" id="PTHR13693">
    <property type="entry name" value="CLASS II AMINOTRANSFERASE/8-AMINO-7-OXONONANOATE SYNTHASE"/>
    <property type="match status" value="1"/>
</dbReference>
<keyword evidence="6" id="KW-0808">Transferase</keyword>
<comment type="pathway">
    <text evidence="2">Lipid metabolism; sphingolipid metabolism.</text>
</comment>
<comment type="pathway">
    <text evidence="3">Sphingolipid metabolism.</text>
</comment>
<dbReference type="GO" id="GO:0046512">
    <property type="term" value="P:sphingosine biosynthetic process"/>
    <property type="evidence" value="ECO:0007669"/>
    <property type="project" value="TreeGrafter"/>
</dbReference>
<dbReference type="InterPro" id="IPR015421">
    <property type="entry name" value="PyrdxlP-dep_Trfase_major"/>
</dbReference>
<proteinExistence type="inferred from homology"/>
<dbReference type="Proteomes" id="UP001306508">
    <property type="component" value="Unassembled WGS sequence"/>
</dbReference>
<protein>
    <recommendedName>
        <fullName evidence="5">serine C-palmitoyltransferase</fullName>
        <ecNumber evidence="5">2.3.1.50</ecNumber>
    </recommendedName>
</protein>
<dbReference type="GO" id="GO:0005783">
    <property type="term" value="C:endoplasmic reticulum"/>
    <property type="evidence" value="ECO:0007669"/>
    <property type="project" value="TreeGrafter"/>
</dbReference>
<evidence type="ECO:0000256" key="8">
    <source>
        <dbReference type="ARBA" id="ARBA00022919"/>
    </source>
</evidence>
<comment type="caution">
    <text evidence="12">The sequence shown here is derived from an EMBL/GenBank/DDBJ whole genome shotgun (WGS) entry which is preliminary data.</text>
</comment>
<keyword evidence="9" id="KW-0443">Lipid metabolism</keyword>
<gene>
    <name evidence="12" type="ORF">RI543_002945</name>
</gene>
<sequence>MNTATNDTITGASVLPTSIPIPSFIVTTYSYIWYCFNVLLIKVPGGHYVVDYVKKSINDDPYRTMIEISLILYGIYYYLSKPQKKKSLRSNKPDLSEQEIELLIEEWVPEPLVNDSPLDMKKQGWRLEKIPIVLDGGIRSHIKVSRNNDNEIYDNVLNLSSNNFLNICNSERVINKVKETIKNYGVGACGPAGFYGNQDVHYNLEYTLSRFFGTESAVLYGQDFCVAPSVLSAFTKRGDVIVADDQISLSIQNALQLSRSTVYYFEHNNMESLDKLLSELNAAEARENLPAIPRKFIVTEGIFHNSGDIAPLPDLVKLKLKHKFRLFVDETFSIGVLGSHGRGLPEYFGLKRADSIDVTIGSMATAFGSSGGFTLGDHVMAYHQRIGSNAYCFSASLPAYTVASASEIIDIMENDNSEVTKLHRLSEILHNTMTSDNENNDLNKYVVIKSHKDSPVLHLELTAQFRYNKFHYTKDELYDTVSNLQKKCSSHIIFDPYENEEKFLQAIVDEVLTKYNILITRNTFLVKHETLPIVPSLKISCTSEISEEELSHAVKQIKETILRLCSSL</sequence>
<keyword evidence="7" id="KW-0663">Pyridoxal phosphate</keyword>
<keyword evidence="13" id="KW-1185">Reference proteome</keyword>
<evidence type="ECO:0000256" key="2">
    <source>
        <dbReference type="ARBA" id="ARBA00004760"/>
    </source>
</evidence>
<dbReference type="Gene3D" id="3.90.1150.10">
    <property type="entry name" value="Aspartate Aminotransferase, domain 1"/>
    <property type="match status" value="1"/>
</dbReference>
<dbReference type="GO" id="GO:0030170">
    <property type="term" value="F:pyridoxal phosphate binding"/>
    <property type="evidence" value="ECO:0007669"/>
    <property type="project" value="InterPro"/>
</dbReference>
<evidence type="ECO:0000256" key="5">
    <source>
        <dbReference type="ARBA" id="ARBA00013220"/>
    </source>
</evidence>
<dbReference type="Gene3D" id="3.40.640.10">
    <property type="entry name" value="Type I PLP-dependent aspartate aminotransferase-like (Major domain)"/>
    <property type="match status" value="1"/>
</dbReference>
<evidence type="ECO:0000313" key="13">
    <source>
        <dbReference type="Proteomes" id="UP001306508"/>
    </source>
</evidence>
<dbReference type="GO" id="GO:0046513">
    <property type="term" value="P:ceramide biosynthetic process"/>
    <property type="evidence" value="ECO:0007669"/>
    <property type="project" value="TreeGrafter"/>
</dbReference>
<dbReference type="InterPro" id="IPR004839">
    <property type="entry name" value="Aminotransferase_I/II_large"/>
</dbReference>
<reference evidence="13" key="1">
    <citation type="submission" date="2023-07" db="EMBL/GenBank/DDBJ databases">
        <title>A draft genome of Kazachstania heterogenica Y-27499.</title>
        <authorList>
            <person name="Donic C."/>
            <person name="Kralova J.S."/>
            <person name="Fidel L."/>
            <person name="Ben-Dor S."/>
            <person name="Jung S."/>
        </authorList>
    </citation>
    <scope>NUCLEOTIDE SEQUENCE [LARGE SCALE GENOMIC DNA]</scope>
    <source>
        <strain evidence="13">Y27499</strain>
    </source>
</reference>
<evidence type="ECO:0000256" key="9">
    <source>
        <dbReference type="ARBA" id="ARBA00023098"/>
    </source>
</evidence>
<keyword evidence="8" id="KW-0746">Sphingolipid metabolism</keyword>
<evidence type="ECO:0000256" key="3">
    <source>
        <dbReference type="ARBA" id="ARBA00004991"/>
    </source>
</evidence>
<feature type="domain" description="Aminotransferase class I/classII large" evidence="11">
    <location>
        <begin position="155"/>
        <end position="557"/>
    </location>
</feature>
<dbReference type="GO" id="GO:0016020">
    <property type="term" value="C:membrane"/>
    <property type="evidence" value="ECO:0007669"/>
    <property type="project" value="GOC"/>
</dbReference>
<dbReference type="EMBL" id="JAWIZZ010000047">
    <property type="protein sequence ID" value="KAK5779061.1"/>
    <property type="molecule type" value="Genomic_DNA"/>
</dbReference>
<dbReference type="Pfam" id="PF00155">
    <property type="entry name" value="Aminotran_1_2"/>
    <property type="match status" value="1"/>
</dbReference>
<evidence type="ECO:0000256" key="4">
    <source>
        <dbReference type="ARBA" id="ARBA00008392"/>
    </source>
</evidence>
<accession>A0AAN7W1D5</accession>
<dbReference type="EC" id="2.3.1.50" evidence="5"/>
<evidence type="ECO:0000256" key="1">
    <source>
        <dbReference type="ARBA" id="ARBA00001933"/>
    </source>
</evidence>
<dbReference type="SUPFAM" id="SSF53383">
    <property type="entry name" value="PLP-dependent transferases"/>
    <property type="match status" value="1"/>
</dbReference>
<keyword evidence="10" id="KW-0012">Acyltransferase</keyword>
<evidence type="ECO:0000256" key="10">
    <source>
        <dbReference type="ARBA" id="ARBA00023315"/>
    </source>
</evidence>
<evidence type="ECO:0000313" key="12">
    <source>
        <dbReference type="EMBL" id="KAK5779061.1"/>
    </source>
</evidence>
<organism evidence="12 13">
    <name type="scientific">Arxiozyma heterogenica</name>
    <dbReference type="NCBI Taxonomy" id="278026"/>
    <lineage>
        <taxon>Eukaryota</taxon>
        <taxon>Fungi</taxon>
        <taxon>Dikarya</taxon>
        <taxon>Ascomycota</taxon>
        <taxon>Saccharomycotina</taxon>
        <taxon>Saccharomycetes</taxon>
        <taxon>Saccharomycetales</taxon>
        <taxon>Saccharomycetaceae</taxon>
        <taxon>Arxiozyma</taxon>
    </lineage>
</organism>